<dbReference type="OrthoDB" id="9782511at2"/>
<dbReference type="AlphaFoldDB" id="A0A0R1VJY2"/>
<proteinExistence type="predicted"/>
<dbReference type="Proteomes" id="UP000051451">
    <property type="component" value="Unassembled WGS sequence"/>
</dbReference>
<dbReference type="GO" id="GO:0016787">
    <property type="term" value="F:hydrolase activity"/>
    <property type="evidence" value="ECO:0007669"/>
    <property type="project" value="InterPro"/>
</dbReference>
<evidence type="ECO:0000259" key="1">
    <source>
        <dbReference type="SMART" id="SM01001"/>
    </source>
</evidence>
<keyword evidence="3" id="KW-1185">Reference proteome</keyword>
<dbReference type="SUPFAM" id="SSF52255">
    <property type="entry name" value="N5-CAIR mutase (phosphoribosylaminoimidazole carboxylase, PurE)"/>
    <property type="match status" value="1"/>
</dbReference>
<feature type="domain" description="PurE" evidence="1">
    <location>
        <begin position="119"/>
        <end position="251"/>
    </location>
</feature>
<dbReference type="EMBL" id="AZGB01000016">
    <property type="protein sequence ID" value="KRM06176.1"/>
    <property type="molecule type" value="Genomic_DNA"/>
</dbReference>
<dbReference type="PANTHER" id="PTHR43064:SF1">
    <property type="entry name" value="SLL1489 PROTEIN"/>
    <property type="match status" value="1"/>
</dbReference>
<evidence type="ECO:0000313" key="2">
    <source>
        <dbReference type="EMBL" id="KRM06176.1"/>
    </source>
</evidence>
<dbReference type="NCBIfam" id="NF033503">
    <property type="entry name" value="LarB"/>
    <property type="match status" value="1"/>
</dbReference>
<protein>
    <recommendedName>
        <fullName evidence="1">PurE domain-containing protein</fullName>
    </recommendedName>
</protein>
<name>A0A0R1VJY2_9LACO</name>
<dbReference type="RefSeq" id="WP_057871789.1">
    <property type="nucleotide sequence ID" value="NZ_AZGB01000016.1"/>
</dbReference>
<dbReference type="Pfam" id="PF00731">
    <property type="entry name" value="AIRC"/>
    <property type="match status" value="1"/>
</dbReference>
<dbReference type="GO" id="GO:0006189">
    <property type="term" value="P:'de novo' IMP biosynthetic process"/>
    <property type="evidence" value="ECO:0007669"/>
    <property type="project" value="InterPro"/>
</dbReference>
<organism evidence="2 3">
    <name type="scientific">Liquorilactobacillus ghanensis DSM 18630</name>
    <dbReference type="NCBI Taxonomy" id="1423750"/>
    <lineage>
        <taxon>Bacteria</taxon>
        <taxon>Bacillati</taxon>
        <taxon>Bacillota</taxon>
        <taxon>Bacilli</taxon>
        <taxon>Lactobacillales</taxon>
        <taxon>Lactobacillaceae</taxon>
        <taxon>Liquorilactobacillus</taxon>
    </lineage>
</organism>
<gene>
    <name evidence="2" type="ORF">FC89_GL001046</name>
</gene>
<dbReference type="STRING" id="1423750.FC89_GL001046"/>
<evidence type="ECO:0000313" key="3">
    <source>
        <dbReference type="Proteomes" id="UP000051451"/>
    </source>
</evidence>
<reference evidence="2 3" key="1">
    <citation type="journal article" date="2015" name="Genome Announc.">
        <title>Expanding the biotechnology potential of lactobacilli through comparative genomics of 213 strains and associated genera.</title>
        <authorList>
            <person name="Sun Z."/>
            <person name="Harris H.M."/>
            <person name="McCann A."/>
            <person name="Guo C."/>
            <person name="Argimon S."/>
            <person name="Zhang W."/>
            <person name="Yang X."/>
            <person name="Jeffery I.B."/>
            <person name="Cooney J.C."/>
            <person name="Kagawa T.F."/>
            <person name="Liu W."/>
            <person name="Song Y."/>
            <person name="Salvetti E."/>
            <person name="Wrobel A."/>
            <person name="Rasinkangas P."/>
            <person name="Parkhill J."/>
            <person name="Rea M.C."/>
            <person name="O'Sullivan O."/>
            <person name="Ritari J."/>
            <person name="Douillard F.P."/>
            <person name="Paul Ross R."/>
            <person name="Yang R."/>
            <person name="Briner A.E."/>
            <person name="Felis G.E."/>
            <person name="de Vos W.M."/>
            <person name="Barrangou R."/>
            <person name="Klaenhammer T.R."/>
            <person name="Caufield P.W."/>
            <person name="Cui Y."/>
            <person name="Zhang H."/>
            <person name="O'Toole P.W."/>
        </authorList>
    </citation>
    <scope>NUCLEOTIDE SEQUENCE [LARGE SCALE GENOMIC DNA]</scope>
    <source>
        <strain evidence="2 3">DSM 18630</strain>
    </source>
</reference>
<accession>A0A0R1VJY2</accession>
<dbReference type="PATRIC" id="fig|1423750.3.peg.1070"/>
<dbReference type="PANTHER" id="PTHR43064">
    <property type="entry name" value="PHOSPHORIBOSYLAMINOIMIDAZOLE CARBOXYLASE-RELATED"/>
    <property type="match status" value="1"/>
</dbReference>
<dbReference type="Gene3D" id="3.40.50.1970">
    <property type="match status" value="1"/>
</dbReference>
<dbReference type="GeneID" id="98319070"/>
<sequence length="258" mass="27499">MKKEELTELLQRVAHQQVTIKEALAQINDQGFLDLNYAKVDTNRLQRTGAPEVVYGEGKTAEQIIGIVQAMLVQKNNIMVTRVTAEKATLVRQAIPQLKYVAVAKMLLYKMHSVQPVSGKIAVVTAGTSDQKIAEEAAVTAEMYGNQVIRVYDVGVAGIHRLFAKLEIIRAAQVVIVVAGMEGALASVVGGLVSSPIIAVPTSVGYGTAFNGVTALLTMLNSCSTGITVVNIDNGFGAGYSASKINHLQEESNENSLS</sequence>
<dbReference type="InterPro" id="IPR000031">
    <property type="entry name" value="PurE_dom"/>
</dbReference>
<dbReference type="InterPro" id="IPR039476">
    <property type="entry name" value="P2CMN_synthase_LarB"/>
</dbReference>
<dbReference type="SMART" id="SM01001">
    <property type="entry name" value="AIRC"/>
    <property type="match status" value="1"/>
</dbReference>
<comment type="caution">
    <text evidence="2">The sequence shown here is derived from an EMBL/GenBank/DDBJ whole genome shotgun (WGS) entry which is preliminary data.</text>
</comment>